<accession>A0A834JG83</accession>
<keyword evidence="11" id="KW-0456">Lyase</keyword>
<dbReference type="GO" id="GO:0005829">
    <property type="term" value="C:cytosol"/>
    <property type="evidence" value="ECO:0007669"/>
    <property type="project" value="TreeGrafter"/>
</dbReference>
<dbReference type="UniPathway" id="UPA00331">
    <property type="reaction ID" value="UER00451"/>
</dbReference>
<keyword evidence="13" id="KW-0670">Pyruvate</keyword>
<dbReference type="GO" id="GO:0006597">
    <property type="term" value="P:spermine biosynthetic process"/>
    <property type="evidence" value="ECO:0007669"/>
    <property type="project" value="InterPro"/>
</dbReference>
<dbReference type="PANTHER" id="PTHR11570">
    <property type="entry name" value="S-ADENOSYLMETHIONINE DECARBOXYLASE"/>
    <property type="match status" value="1"/>
</dbReference>
<dbReference type="EC" id="4.1.1.50" evidence="4"/>
<comment type="caution">
    <text evidence="15">The sequence shown here is derived from an EMBL/GenBank/DDBJ whole genome shotgun (WGS) entry which is preliminary data.</text>
</comment>
<dbReference type="EMBL" id="JACSDZ010000014">
    <property type="protein sequence ID" value="KAF7387277.1"/>
    <property type="molecule type" value="Genomic_DNA"/>
</dbReference>
<evidence type="ECO:0000313" key="15">
    <source>
        <dbReference type="EMBL" id="KAF7387277.1"/>
    </source>
</evidence>
<proteinExistence type="inferred from homology"/>
<comment type="cofactor">
    <cofactor evidence="1">
        <name>pyruvate</name>
        <dbReference type="ChEBI" id="CHEBI:15361"/>
    </cofactor>
</comment>
<evidence type="ECO:0000256" key="8">
    <source>
        <dbReference type="ARBA" id="ARBA00023066"/>
    </source>
</evidence>
<sequence>MKNLDDKYFKAKDILKLVEDSGFVAKVKLTTPKEIERASRRTMASTKDDSADSVQFFEGVEKLLEIWFTSNNAKNRQLGDLRQISRQKWESLLKIVRCEIISFCRNDQVDAYVLSESSMFLSKRRLILKTCGTTTPLQCLEPLLKLVEQYTGFDEDLFYSRKNYKRPELQISPHHAFEEEVALLDTYFPDGEAYCLGSIDTDCWYLYTLNREKPLQEKAEPDQTLEILMTHLDPDVMAIFTRDMCSSAAEATQKSGIDKLIPNMIIDDFLFEPCGYSMNGISKSGSYMTIHITPEPEFSYVSFESNIPEASYEEIIRRVLNTFKPGKFVVTIFANKESIAASCPRELEQNDYLNSSEDWLRFMDASLVPAMTGTNEARTLSYILSPIDSSPLSHPLNNLETTSESINLVPKLSNFNSKGIAVSVSYMTENNERKNSESTIKNCEITQKNTISSSIFAYHSMSIDIEKQKSQTSIVIKSGTRSDDDHCINPKKTNNVQCFRSISSPQLTIKPLTRSKVYRKASLKSSTNKSNLQSDLSTFTIDNFNVVSNIKTMNTANNNKCILSKANKYRKTPEQCPIQNETCGKAKENDSGIANSKNKWNIEDVHITCNPLSTPYPYSTPCQKTASGTVTESQDEEPKSRSCGSFLPILSLIPQTVIGFQYLSPKMKFSWWRNKIS</sequence>
<evidence type="ECO:0000256" key="9">
    <source>
        <dbReference type="ARBA" id="ARBA00023115"/>
    </source>
</evidence>
<keyword evidence="12" id="KW-0704">Schiff base</keyword>
<evidence type="ECO:0000256" key="5">
    <source>
        <dbReference type="ARBA" id="ARBA00022691"/>
    </source>
</evidence>
<keyword evidence="9" id="KW-0620">Polyamine biosynthesis</keyword>
<keyword evidence="8" id="KW-0745">Spermidine biosynthesis</keyword>
<comment type="catalytic activity">
    <reaction evidence="14">
        <text>S-adenosyl-L-methionine + H(+) = S-adenosyl 3-(methylsulfanyl)propylamine + CO2</text>
        <dbReference type="Rhea" id="RHEA:15981"/>
        <dbReference type="ChEBI" id="CHEBI:15378"/>
        <dbReference type="ChEBI" id="CHEBI:16526"/>
        <dbReference type="ChEBI" id="CHEBI:57443"/>
        <dbReference type="ChEBI" id="CHEBI:59789"/>
        <dbReference type="EC" id="4.1.1.50"/>
    </reaction>
</comment>
<name>A0A834JG83_VESGE</name>
<reference evidence="15" key="1">
    <citation type="journal article" date="2020" name="G3 (Bethesda)">
        <title>High-Quality Assemblies for Three Invasive Social Wasps from the &lt;i&gt;Vespula&lt;/i&gt; Genus.</title>
        <authorList>
            <person name="Harrop T.W.R."/>
            <person name="Guhlin J."/>
            <person name="McLaughlin G.M."/>
            <person name="Permina E."/>
            <person name="Stockwell P."/>
            <person name="Gilligan J."/>
            <person name="Le Lec M.F."/>
            <person name="Gruber M.A.M."/>
            <person name="Quinn O."/>
            <person name="Lovegrove M."/>
            <person name="Duncan E.J."/>
            <person name="Remnant E.J."/>
            <person name="Van Eeckhoven J."/>
            <person name="Graham B."/>
            <person name="Knapp R.A."/>
            <person name="Langford K.W."/>
            <person name="Kronenberg Z."/>
            <person name="Press M.O."/>
            <person name="Eacker S.M."/>
            <person name="Wilson-Rankin E.E."/>
            <person name="Purcell J."/>
            <person name="Lester P.J."/>
            <person name="Dearden P.K."/>
        </authorList>
    </citation>
    <scope>NUCLEOTIDE SEQUENCE</scope>
    <source>
        <strain evidence="15">Linc-1</strain>
    </source>
</reference>
<keyword evidence="7" id="KW-0068">Autocatalytic cleavage</keyword>
<evidence type="ECO:0000256" key="1">
    <source>
        <dbReference type="ARBA" id="ARBA00001928"/>
    </source>
</evidence>
<organism evidence="15 16">
    <name type="scientific">Vespula germanica</name>
    <name type="common">German yellow jacket</name>
    <name type="synonym">Paravespula germanica</name>
    <dbReference type="NCBI Taxonomy" id="30212"/>
    <lineage>
        <taxon>Eukaryota</taxon>
        <taxon>Metazoa</taxon>
        <taxon>Ecdysozoa</taxon>
        <taxon>Arthropoda</taxon>
        <taxon>Hexapoda</taxon>
        <taxon>Insecta</taxon>
        <taxon>Pterygota</taxon>
        <taxon>Neoptera</taxon>
        <taxon>Endopterygota</taxon>
        <taxon>Hymenoptera</taxon>
        <taxon>Apocrita</taxon>
        <taxon>Aculeata</taxon>
        <taxon>Vespoidea</taxon>
        <taxon>Vespidae</taxon>
        <taxon>Vespinae</taxon>
        <taxon>Vespula</taxon>
    </lineage>
</organism>
<comment type="similarity">
    <text evidence="3">Belongs to the eukaryotic AdoMetDC family.</text>
</comment>
<dbReference type="InterPro" id="IPR001985">
    <property type="entry name" value="S-AdoMet_decarboxylase_euk"/>
</dbReference>
<dbReference type="Pfam" id="PF01536">
    <property type="entry name" value="SAM_decarbox"/>
    <property type="match status" value="1"/>
</dbReference>
<evidence type="ECO:0000256" key="10">
    <source>
        <dbReference type="ARBA" id="ARBA00023145"/>
    </source>
</evidence>
<evidence type="ECO:0000256" key="7">
    <source>
        <dbReference type="ARBA" id="ARBA00022813"/>
    </source>
</evidence>
<dbReference type="NCBIfam" id="TIGR00535">
    <property type="entry name" value="SAM_DCase"/>
    <property type="match status" value="1"/>
</dbReference>
<evidence type="ECO:0000256" key="11">
    <source>
        <dbReference type="ARBA" id="ARBA00023239"/>
    </source>
</evidence>
<evidence type="ECO:0000256" key="13">
    <source>
        <dbReference type="ARBA" id="ARBA00023317"/>
    </source>
</evidence>
<keyword evidence="10" id="KW-0865">Zymogen</keyword>
<dbReference type="GO" id="GO:0008295">
    <property type="term" value="P:spermidine biosynthetic process"/>
    <property type="evidence" value="ECO:0007669"/>
    <property type="project" value="UniProtKB-KW"/>
</dbReference>
<evidence type="ECO:0000256" key="12">
    <source>
        <dbReference type="ARBA" id="ARBA00023270"/>
    </source>
</evidence>
<keyword evidence="16" id="KW-1185">Reference proteome</keyword>
<dbReference type="SUPFAM" id="SSF56276">
    <property type="entry name" value="S-adenosylmethionine decarboxylase"/>
    <property type="match status" value="1"/>
</dbReference>
<keyword evidence="5" id="KW-0949">S-adenosyl-L-methionine</keyword>
<dbReference type="GO" id="GO:0004014">
    <property type="term" value="F:adenosylmethionine decarboxylase activity"/>
    <property type="evidence" value="ECO:0007669"/>
    <property type="project" value="UniProtKB-EC"/>
</dbReference>
<gene>
    <name evidence="15" type="ORF">HZH68_012954</name>
</gene>
<evidence type="ECO:0000256" key="2">
    <source>
        <dbReference type="ARBA" id="ARBA00004911"/>
    </source>
</evidence>
<dbReference type="PROSITE" id="PS01336">
    <property type="entry name" value="ADOMETDC"/>
    <property type="match status" value="1"/>
</dbReference>
<comment type="pathway">
    <text evidence="2">Amine and polyamine biosynthesis; S-adenosylmethioninamine biosynthesis; S-adenosylmethioninamine from S-adenosyl-L-methionine: step 1/1.</text>
</comment>
<evidence type="ECO:0000256" key="3">
    <source>
        <dbReference type="ARBA" id="ARBA00008466"/>
    </source>
</evidence>
<keyword evidence="6" id="KW-0210">Decarboxylase</keyword>
<dbReference type="Proteomes" id="UP000617340">
    <property type="component" value="Unassembled WGS sequence"/>
</dbReference>
<dbReference type="AlphaFoldDB" id="A0A834JG83"/>
<evidence type="ECO:0000256" key="6">
    <source>
        <dbReference type="ARBA" id="ARBA00022793"/>
    </source>
</evidence>
<evidence type="ECO:0000256" key="14">
    <source>
        <dbReference type="ARBA" id="ARBA00048112"/>
    </source>
</evidence>
<dbReference type="InterPro" id="IPR048283">
    <property type="entry name" value="AdoMetDC-like"/>
</dbReference>
<dbReference type="InterPro" id="IPR018166">
    <property type="entry name" value="S-AdoMet_deCO2ase_CS"/>
</dbReference>
<evidence type="ECO:0000256" key="4">
    <source>
        <dbReference type="ARBA" id="ARBA00012357"/>
    </source>
</evidence>
<dbReference type="PANTHER" id="PTHR11570:SF0">
    <property type="entry name" value="S-ADENOSYLMETHIONINE DECARBOXYLASE PROENZYME"/>
    <property type="match status" value="1"/>
</dbReference>
<dbReference type="InterPro" id="IPR016067">
    <property type="entry name" value="S-AdoMet_deCO2ase_core"/>
</dbReference>
<protein>
    <recommendedName>
        <fullName evidence="4">adenosylmethionine decarboxylase</fullName>
        <ecNumber evidence="4">4.1.1.50</ecNumber>
    </recommendedName>
</protein>
<dbReference type="Gene3D" id="3.60.90.10">
    <property type="entry name" value="S-adenosylmethionine decarboxylase"/>
    <property type="match status" value="1"/>
</dbReference>
<evidence type="ECO:0000313" key="16">
    <source>
        <dbReference type="Proteomes" id="UP000617340"/>
    </source>
</evidence>